<evidence type="ECO:0000256" key="2">
    <source>
        <dbReference type="SAM" id="SignalP"/>
    </source>
</evidence>
<dbReference type="Proteomes" id="UP000470771">
    <property type="component" value="Unassembled WGS sequence"/>
</dbReference>
<dbReference type="InterPro" id="IPR013211">
    <property type="entry name" value="LVIVD"/>
</dbReference>
<gene>
    <name evidence="4" type="ORF">GQN54_11650</name>
</gene>
<keyword evidence="5" id="KW-1185">Reference proteome</keyword>
<dbReference type="AlphaFoldDB" id="A0A6N9NNE1"/>
<evidence type="ECO:0000313" key="4">
    <source>
        <dbReference type="EMBL" id="NBG66770.1"/>
    </source>
</evidence>
<dbReference type="SUPFAM" id="SSF75011">
    <property type="entry name" value="3-carboxy-cis,cis-mucoante lactonizing enzyme"/>
    <property type="match status" value="1"/>
</dbReference>
<dbReference type="GO" id="GO:0005576">
    <property type="term" value="C:extracellular region"/>
    <property type="evidence" value="ECO:0007669"/>
    <property type="project" value="TreeGrafter"/>
</dbReference>
<evidence type="ECO:0000259" key="3">
    <source>
        <dbReference type="Pfam" id="PF18962"/>
    </source>
</evidence>
<keyword evidence="1 2" id="KW-0732">Signal</keyword>
<evidence type="ECO:0000313" key="5">
    <source>
        <dbReference type="Proteomes" id="UP000470771"/>
    </source>
</evidence>
<dbReference type="Pfam" id="PF18962">
    <property type="entry name" value="Por_Secre_tail"/>
    <property type="match status" value="1"/>
</dbReference>
<comment type="caution">
    <text evidence="4">The sequence shown here is derived from an EMBL/GenBank/DDBJ whole genome shotgun (WGS) entry which is preliminary data.</text>
</comment>
<feature type="signal peptide" evidence="2">
    <location>
        <begin position="1"/>
        <end position="18"/>
    </location>
</feature>
<name>A0A6N9NNE1_9FLAO</name>
<dbReference type="PANTHER" id="PTHR38787">
    <property type="entry name" value="REGULATORY P DOMAIN-CONTAINING PROTEIN"/>
    <property type="match status" value="1"/>
</dbReference>
<organism evidence="4 5">
    <name type="scientific">Acidiluteibacter ferrifornacis</name>
    <dbReference type="NCBI Taxonomy" id="2692424"/>
    <lineage>
        <taxon>Bacteria</taxon>
        <taxon>Pseudomonadati</taxon>
        <taxon>Bacteroidota</taxon>
        <taxon>Flavobacteriia</taxon>
        <taxon>Flavobacteriales</taxon>
        <taxon>Cryomorphaceae</taxon>
        <taxon>Acidiluteibacter</taxon>
    </lineage>
</organism>
<reference evidence="4 5" key="1">
    <citation type="submission" date="2019-12" db="EMBL/GenBank/DDBJ databases">
        <authorList>
            <person name="Zhao J."/>
        </authorList>
    </citation>
    <scope>NUCLEOTIDE SEQUENCE [LARGE SCALE GENOMIC DNA]</scope>
    <source>
        <strain evidence="4 5">S-15</strain>
    </source>
</reference>
<sequence length="458" mass="50950">MKNKLLAIGIIFSTFVSAQISSNITLESNWKSTPLLNDNSFNTYNEIWGHTLNGREYAIIGSILGTHFVDITDAKNPIEVDFEAGAAAGSFVIHRDYHNYRNYLYAVCDESPNSTLQIFDMSFLPDSVHKVYDSNHLFENSHNIYIDTAMAKMYVCYARKQGSSLNGELAVYSLANPISPTYLGQISHNPHDVFVQNDTAFLNDEGRGLIVYNTSNVANPIFLGSLGNYPDKGYNHSGWLDDNGKNYYFADETHGMQMKATDVSVLTNINVTDLFGSTYSSTSIPHNLISKGDFLYVSHYYDGLRIYNTSDPSNITEAGFYDTYLGPNAAGFKGAWGVYPFLPSGKVIVSDMQEGLFVFDVSAITGTTGLKSSTNTHQFSVFPNPVSDRIQISFENGINVNYQYELIDMKGNVLMSGETNSTQNSIDLDATIQTGLYLLKLFNENEMTHLKIVKSNQQ</sequence>
<dbReference type="PANTHER" id="PTHR38787:SF3">
    <property type="entry name" value="REGULATORY P DOMAIN-CONTAINING PROTEIN"/>
    <property type="match status" value="1"/>
</dbReference>
<evidence type="ECO:0000256" key="1">
    <source>
        <dbReference type="ARBA" id="ARBA00022729"/>
    </source>
</evidence>
<accession>A0A6N9NNE1</accession>
<feature type="domain" description="Secretion system C-terminal sorting" evidence="3">
    <location>
        <begin position="381"/>
        <end position="452"/>
    </location>
</feature>
<dbReference type="InterPro" id="IPR026444">
    <property type="entry name" value="Secre_tail"/>
</dbReference>
<dbReference type="NCBIfam" id="TIGR04183">
    <property type="entry name" value="Por_Secre_tail"/>
    <property type="match status" value="1"/>
</dbReference>
<dbReference type="InterPro" id="IPR027589">
    <property type="entry name" value="Choice_anch_B"/>
</dbReference>
<dbReference type="NCBIfam" id="TIGR04312">
    <property type="entry name" value="choice_anch_B"/>
    <property type="match status" value="1"/>
</dbReference>
<dbReference type="RefSeq" id="WP_160633727.1">
    <property type="nucleotide sequence ID" value="NZ_WWNE01000009.1"/>
</dbReference>
<feature type="chain" id="PRO_5026993873" evidence="2">
    <location>
        <begin position="19"/>
        <end position="458"/>
    </location>
</feature>
<dbReference type="Pfam" id="PF08309">
    <property type="entry name" value="LVIVD"/>
    <property type="match status" value="1"/>
</dbReference>
<protein>
    <submittedName>
        <fullName evidence="4">Choice-of-anchor B family protein</fullName>
    </submittedName>
</protein>
<dbReference type="EMBL" id="WWNE01000009">
    <property type="protein sequence ID" value="NBG66770.1"/>
    <property type="molecule type" value="Genomic_DNA"/>
</dbReference>
<proteinExistence type="predicted"/>